<dbReference type="InterPro" id="IPR012657">
    <property type="entry name" value="23S_rRNA-intervening_sequence"/>
</dbReference>
<proteinExistence type="predicted"/>
<gene>
    <name evidence="1" type="ORF">A3B51_00960</name>
</gene>
<evidence type="ECO:0000313" key="1">
    <source>
        <dbReference type="EMBL" id="OGE05573.1"/>
    </source>
</evidence>
<evidence type="ECO:0000313" key="2">
    <source>
        <dbReference type="Proteomes" id="UP000176780"/>
    </source>
</evidence>
<dbReference type="Pfam" id="PF05635">
    <property type="entry name" value="23S_rRNA_IVP"/>
    <property type="match status" value="1"/>
</dbReference>
<reference evidence="1 2" key="1">
    <citation type="journal article" date="2016" name="Nat. Commun.">
        <title>Thousands of microbial genomes shed light on interconnected biogeochemical processes in an aquifer system.</title>
        <authorList>
            <person name="Anantharaman K."/>
            <person name="Brown C.T."/>
            <person name="Hug L.A."/>
            <person name="Sharon I."/>
            <person name="Castelle C.J."/>
            <person name="Probst A.J."/>
            <person name="Thomas B.C."/>
            <person name="Singh A."/>
            <person name="Wilkins M.J."/>
            <person name="Karaoz U."/>
            <person name="Brodie E.L."/>
            <person name="Williams K.H."/>
            <person name="Hubbard S.S."/>
            <person name="Banfield J.F."/>
        </authorList>
    </citation>
    <scope>NUCLEOTIDE SEQUENCE [LARGE SCALE GENOMIC DNA]</scope>
</reference>
<comment type="caution">
    <text evidence="1">The sequence shown here is derived from an EMBL/GenBank/DDBJ whole genome shotgun (WGS) entry which is preliminary data.</text>
</comment>
<organism evidence="1 2">
    <name type="scientific">Candidatus Curtissbacteria bacterium RIFCSPLOWO2_01_FULL_41_18</name>
    <dbReference type="NCBI Taxonomy" id="1797727"/>
    <lineage>
        <taxon>Bacteria</taxon>
        <taxon>Candidatus Curtissiibacteriota</taxon>
    </lineage>
</organism>
<sequence>MDKIKSFTDLNVWKEGHKFVLLVYKLTENFPTGEKFGLVNQLRRAAVSVTSNISEGFSRGSRKEKIQFYRMALGSLAESQNQLIISKDLGYLSEGAFKQVFEQSTVVTKLLLGTIKSARSF</sequence>
<dbReference type="EMBL" id="MFBQ01000001">
    <property type="protein sequence ID" value="OGE05573.1"/>
    <property type="molecule type" value="Genomic_DNA"/>
</dbReference>
<dbReference type="STRING" id="1797727.A3B51_00960"/>
<name>A0A1F5HN70_9BACT</name>
<dbReference type="SUPFAM" id="SSF158446">
    <property type="entry name" value="IVS-encoded protein-like"/>
    <property type="match status" value="1"/>
</dbReference>
<evidence type="ECO:0008006" key="3">
    <source>
        <dbReference type="Google" id="ProtNLM"/>
    </source>
</evidence>
<dbReference type="PANTHER" id="PTHR38471:SF2">
    <property type="entry name" value="FOUR HELIX BUNDLE PROTEIN"/>
    <property type="match status" value="1"/>
</dbReference>
<dbReference type="CDD" id="cd16377">
    <property type="entry name" value="23S_rRNA_IVP_like"/>
    <property type="match status" value="1"/>
</dbReference>
<dbReference type="InterPro" id="IPR036583">
    <property type="entry name" value="23S_rRNA_IVS_sf"/>
</dbReference>
<dbReference type="Gene3D" id="1.20.1440.60">
    <property type="entry name" value="23S rRNA-intervening sequence"/>
    <property type="match status" value="1"/>
</dbReference>
<protein>
    <recommendedName>
        <fullName evidence="3">Four helix bundle protein</fullName>
    </recommendedName>
</protein>
<dbReference type="NCBIfam" id="TIGR02436">
    <property type="entry name" value="four helix bundle protein"/>
    <property type="match status" value="1"/>
</dbReference>
<accession>A0A1F5HN70</accession>
<dbReference type="PANTHER" id="PTHR38471">
    <property type="entry name" value="FOUR HELIX BUNDLE PROTEIN"/>
    <property type="match status" value="1"/>
</dbReference>
<dbReference type="AlphaFoldDB" id="A0A1F5HN70"/>
<dbReference type="Proteomes" id="UP000176780">
    <property type="component" value="Unassembled WGS sequence"/>
</dbReference>